<accession>A0A0M8ZQM8</accession>
<evidence type="ECO:0000256" key="1">
    <source>
        <dbReference type="SAM" id="MobiDB-lite"/>
    </source>
</evidence>
<keyword evidence="3" id="KW-1185">Reference proteome</keyword>
<proteinExistence type="predicted"/>
<protein>
    <submittedName>
        <fullName evidence="2">Uncharacterized protein</fullName>
    </submittedName>
</protein>
<name>A0A0M8ZQM8_9HYME</name>
<organism evidence="2 3">
    <name type="scientific">Melipona quadrifasciata</name>
    <dbReference type="NCBI Taxonomy" id="166423"/>
    <lineage>
        <taxon>Eukaryota</taxon>
        <taxon>Metazoa</taxon>
        <taxon>Ecdysozoa</taxon>
        <taxon>Arthropoda</taxon>
        <taxon>Hexapoda</taxon>
        <taxon>Insecta</taxon>
        <taxon>Pterygota</taxon>
        <taxon>Neoptera</taxon>
        <taxon>Endopterygota</taxon>
        <taxon>Hymenoptera</taxon>
        <taxon>Apocrita</taxon>
        <taxon>Aculeata</taxon>
        <taxon>Apoidea</taxon>
        <taxon>Anthophila</taxon>
        <taxon>Apidae</taxon>
        <taxon>Melipona</taxon>
    </lineage>
</organism>
<reference evidence="2 3" key="1">
    <citation type="submission" date="2015-07" db="EMBL/GenBank/DDBJ databases">
        <title>The genome of Melipona quadrifasciata.</title>
        <authorList>
            <person name="Pan H."/>
            <person name="Kapheim K."/>
        </authorList>
    </citation>
    <scope>NUCLEOTIDE SEQUENCE [LARGE SCALE GENOMIC DNA]</scope>
    <source>
        <strain evidence="2">0111107301</strain>
        <tissue evidence="2">Whole body</tissue>
    </source>
</reference>
<feature type="compositionally biased region" description="Polar residues" evidence="1">
    <location>
        <begin position="9"/>
        <end position="24"/>
    </location>
</feature>
<dbReference type="Proteomes" id="UP000053105">
    <property type="component" value="Unassembled WGS sequence"/>
</dbReference>
<gene>
    <name evidence="2" type="ORF">WN51_07603</name>
</gene>
<sequence>MQKADNIVGHNSNLSHENSPQISQIFDPKKLAFSTRRISPRYTQSPQNRQVPSSVDAIIVKSLRIRC</sequence>
<dbReference type="AlphaFoldDB" id="A0A0M8ZQM8"/>
<evidence type="ECO:0000313" key="3">
    <source>
        <dbReference type="Proteomes" id="UP000053105"/>
    </source>
</evidence>
<feature type="region of interest" description="Disordered" evidence="1">
    <location>
        <begin position="1"/>
        <end position="28"/>
    </location>
</feature>
<dbReference type="EMBL" id="KQ435960">
    <property type="protein sequence ID" value="KOX67986.1"/>
    <property type="molecule type" value="Genomic_DNA"/>
</dbReference>
<evidence type="ECO:0000313" key="2">
    <source>
        <dbReference type="EMBL" id="KOX67986.1"/>
    </source>
</evidence>